<protein>
    <submittedName>
        <fullName evidence="2">Uncharacterized protein</fullName>
    </submittedName>
</protein>
<organism evidence="2 3">
    <name type="scientific">Bifidobacterium thermacidophilum subsp. thermacidophilum</name>
    <dbReference type="NCBI Taxonomy" id="79262"/>
    <lineage>
        <taxon>Bacteria</taxon>
        <taxon>Bacillati</taxon>
        <taxon>Actinomycetota</taxon>
        <taxon>Actinomycetes</taxon>
        <taxon>Bifidobacteriales</taxon>
        <taxon>Bifidobacteriaceae</taxon>
        <taxon>Bifidobacterium</taxon>
    </lineage>
</organism>
<evidence type="ECO:0000313" key="3">
    <source>
        <dbReference type="Proteomes" id="UP000029003"/>
    </source>
</evidence>
<evidence type="ECO:0000313" key="2">
    <source>
        <dbReference type="EMBL" id="KFJ02681.1"/>
    </source>
</evidence>
<feature type="region of interest" description="Disordered" evidence="1">
    <location>
        <begin position="1"/>
        <end position="21"/>
    </location>
</feature>
<name>A0A087E4I0_9BIFI</name>
<sequence>MLSLTGASCDGSGDESILSPRSKRRPCCFRWFWRRINFVPRSKRRPCCFRWFWRRINFVPPP</sequence>
<dbReference type="Proteomes" id="UP000029003">
    <property type="component" value="Unassembled WGS sequence"/>
</dbReference>
<comment type="caution">
    <text evidence="2">The sequence shown here is derived from an EMBL/GenBank/DDBJ whole genome shotgun (WGS) entry which is preliminary data.</text>
</comment>
<dbReference type="EMBL" id="JGZT01000006">
    <property type="protein sequence ID" value="KFJ02681.1"/>
    <property type="molecule type" value="Genomic_DNA"/>
</dbReference>
<accession>A0A087E4I0</accession>
<dbReference type="AlphaFoldDB" id="A0A087E4I0"/>
<proteinExistence type="predicted"/>
<evidence type="ECO:0000256" key="1">
    <source>
        <dbReference type="SAM" id="MobiDB-lite"/>
    </source>
</evidence>
<gene>
    <name evidence="2" type="ORF">THER5_2015</name>
</gene>
<reference evidence="2 3" key="1">
    <citation type="submission" date="2014-03" db="EMBL/GenBank/DDBJ databases">
        <title>Genomics of Bifidobacteria.</title>
        <authorList>
            <person name="Ventura M."/>
            <person name="Milani C."/>
            <person name="Lugli G.A."/>
        </authorList>
    </citation>
    <scope>NUCLEOTIDE SEQUENCE [LARGE SCALE GENOMIC DNA]</scope>
    <source>
        <strain evidence="2 3">LMG 21395</strain>
    </source>
</reference>